<evidence type="ECO:0000313" key="6">
    <source>
        <dbReference type="Proteomes" id="UP000327493"/>
    </source>
</evidence>
<gene>
    <name evidence="5" type="ORF">FQN60_001160</name>
</gene>
<keyword evidence="3" id="KW-0653">Protein transport</keyword>
<accession>A0A5J5D5Q8</accession>
<dbReference type="SMART" id="SM00185">
    <property type="entry name" value="ARM"/>
    <property type="match status" value="4"/>
</dbReference>
<dbReference type="GO" id="GO:0015031">
    <property type="term" value="P:protein transport"/>
    <property type="evidence" value="ECO:0007669"/>
    <property type="project" value="UniProtKB-KW"/>
</dbReference>
<dbReference type="PANTHER" id="PTHR23316">
    <property type="entry name" value="IMPORTIN ALPHA"/>
    <property type="match status" value="1"/>
</dbReference>
<dbReference type="EMBL" id="VOFY01000011">
    <property type="protein sequence ID" value="KAA8587966.1"/>
    <property type="molecule type" value="Genomic_DNA"/>
</dbReference>
<keyword evidence="2" id="KW-0813">Transport</keyword>
<comment type="caution">
    <text evidence="5">The sequence shown here is derived from an EMBL/GenBank/DDBJ whole genome shotgun (WGS) entry which is preliminary data.</text>
</comment>
<dbReference type="InterPro" id="IPR016024">
    <property type="entry name" value="ARM-type_fold"/>
</dbReference>
<dbReference type="PROSITE" id="PS50176">
    <property type="entry name" value="ARM_REPEAT"/>
    <property type="match status" value="1"/>
</dbReference>
<evidence type="ECO:0000256" key="3">
    <source>
        <dbReference type="ARBA" id="ARBA00022927"/>
    </source>
</evidence>
<evidence type="ECO:0000256" key="2">
    <source>
        <dbReference type="ARBA" id="ARBA00022448"/>
    </source>
</evidence>
<dbReference type="InterPro" id="IPR000225">
    <property type="entry name" value="Armadillo"/>
</dbReference>
<name>A0A5J5D5Q8_9PERO</name>
<evidence type="ECO:0008006" key="7">
    <source>
        <dbReference type="Google" id="ProtNLM"/>
    </source>
</evidence>
<dbReference type="InterPro" id="IPR011989">
    <property type="entry name" value="ARM-like"/>
</dbReference>
<sequence length="275" mass="30390">METVQEILVDTVWALSYLTDGGNEQIQMVIDSGVVPFLVPLLSHQEVKVQTAALRAVGNIVTGTDEQTQVVLNCDVLSHFPNLLTHPKEKINKEAVWFLSNITAGNQQQVQAVIDAGLIPMIIHQLAKFSEPMGDFGTQKEAAWAISNLTISGRKDQVEFLVEQNVIPPFCNLLSVKDSQVVQVVLDGLKNILIMAGDEASTIAEIIEECGGLEKIENLQQHENEDIYKLAFEIIDQYFSGDDIDEDPSLIPDTTQGGTFNFDPASNMQTKEFNF</sequence>
<dbReference type="Gene3D" id="1.25.10.10">
    <property type="entry name" value="Leucine-rich Repeat Variant"/>
    <property type="match status" value="1"/>
</dbReference>
<dbReference type="Pfam" id="PF00514">
    <property type="entry name" value="Arm"/>
    <property type="match status" value="4"/>
</dbReference>
<dbReference type="Pfam" id="PF16186">
    <property type="entry name" value="Arm_3"/>
    <property type="match status" value="1"/>
</dbReference>
<dbReference type="Proteomes" id="UP000327493">
    <property type="component" value="Chromosome 11"/>
</dbReference>
<dbReference type="SUPFAM" id="SSF48371">
    <property type="entry name" value="ARM repeat"/>
    <property type="match status" value="1"/>
</dbReference>
<feature type="repeat" description="ARM" evidence="4">
    <location>
        <begin position="33"/>
        <end position="71"/>
    </location>
</feature>
<proteinExistence type="inferred from homology"/>
<evidence type="ECO:0000313" key="5">
    <source>
        <dbReference type="EMBL" id="KAA8587966.1"/>
    </source>
</evidence>
<keyword evidence="6" id="KW-1185">Reference proteome</keyword>
<protein>
    <recommendedName>
        <fullName evidence="7">IBB domain-containing protein</fullName>
    </recommendedName>
</protein>
<comment type="similarity">
    <text evidence="1">Belongs to the importin alpha family.</text>
</comment>
<evidence type="ECO:0000256" key="1">
    <source>
        <dbReference type="ARBA" id="ARBA00010394"/>
    </source>
</evidence>
<dbReference type="InterPro" id="IPR032413">
    <property type="entry name" value="Arm_3"/>
</dbReference>
<dbReference type="AlphaFoldDB" id="A0A5J5D5Q8"/>
<reference evidence="5 6" key="1">
    <citation type="submission" date="2019-08" db="EMBL/GenBank/DDBJ databases">
        <title>A chromosome-level genome assembly, high-density linkage maps, and genome scans reveal the genomic architecture of hybrid incompatibilities underlying speciation via character displacement in darters (Percidae: Etheostominae).</title>
        <authorList>
            <person name="Moran R.L."/>
            <person name="Catchen J.M."/>
            <person name="Fuller R.C."/>
        </authorList>
    </citation>
    <scope>NUCLEOTIDE SEQUENCE [LARGE SCALE GENOMIC DNA]</scope>
    <source>
        <strain evidence="5">EspeVRDwgs_2016</strain>
        <tissue evidence="5">Muscle</tissue>
    </source>
</reference>
<evidence type="ECO:0000256" key="4">
    <source>
        <dbReference type="PROSITE-ProRule" id="PRU00259"/>
    </source>
</evidence>
<organism evidence="5 6">
    <name type="scientific">Etheostoma spectabile</name>
    <name type="common">orangethroat darter</name>
    <dbReference type="NCBI Taxonomy" id="54343"/>
    <lineage>
        <taxon>Eukaryota</taxon>
        <taxon>Metazoa</taxon>
        <taxon>Chordata</taxon>
        <taxon>Craniata</taxon>
        <taxon>Vertebrata</taxon>
        <taxon>Euteleostomi</taxon>
        <taxon>Actinopterygii</taxon>
        <taxon>Neopterygii</taxon>
        <taxon>Teleostei</taxon>
        <taxon>Neoteleostei</taxon>
        <taxon>Acanthomorphata</taxon>
        <taxon>Eupercaria</taxon>
        <taxon>Perciformes</taxon>
        <taxon>Percoidei</taxon>
        <taxon>Percidae</taxon>
        <taxon>Etheostomatinae</taxon>
        <taxon>Etheostoma</taxon>
    </lineage>
</organism>